<dbReference type="EMBL" id="UYRR01008736">
    <property type="protein sequence ID" value="VDK24476.1"/>
    <property type="molecule type" value="Genomic_DNA"/>
</dbReference>
<reference evidence="2 3" key="2">
    <citation type="submission" date="2018-11" db="EMBL/GenBank/DDBJ databases">
        <authorList>
            <consortium name="Pathogen Informatics"/>
        </authorList>
    </citation>
    <scope>NUCLEOTIDE SEQUENCE [LARGE SCALE GENOMIC DNA]</scope>
</reference>
<dbReference type="WBParaSite" id="ASIM_0000497301-mRNA-1">
    <property type="protein sequence ID" value="ASIM_0000497301-mRNA-1"/>
    <property type="gene ID" value="ASIM_0000497301"/>
</dbReference>
<reference evidence="4" key="1">
    <citation type="submission" date="2017-02" db="UniProtKB">
        <authorList>
            <consortium name="WormBaseParasite"/>
        </authorList>
    </citation>
    <scope>IDENTIFICATION</scope>
</reference>
<dbReference type="Proteomes" id="UP000267096">
    <property type="component" value="Unassembled WGS sequence"/>
</dbReference>
<evidence type="ECO:0000313" key="4">
    <source>
        <dbReference type="WBParaSite" id="ASIM_0000497301-mRNA-1"/>
    </source>
</evidence>
<evidence type="ECO:0000313" key="2">
    <source>
        <dbReference type="EMBL" id="VDK24476.1"/>
    </source>
</evidence>
<sequence>MERWKVPVPDDILGAEEPSPSSGRQEERPTEPRPQPEEPIDDLFFNYDDEDTNNSPDNDANQITPNDDTNSTQPEEGPAQPRY</sequence>
<feature type="compositionally biased region" description="Polar residues" evidence="1">
    <location>
        <begin position="53"/>
        <end position="74"/>
    </location>
</feature>
<name>A0A0M3JBJ7_ANISI</name>
<evidence type="ECO:0000256" key="1">
    <source>
        <dbReference type="SAM" id="MobiDB-lite"/>
    </source>
</evidence>
<keyword evidence="3" id="KW-1185">Reference proteome</keyword>
<feature type="compositionally biased region" description="Basic and acidic residues" evidence="1">
    <location>
        <begin position="24"/>
        <end position="36"/>
    </location>
</feature>
<dbReference type="AlphaFoldDB" id="A0A0M3JBJ7"/>
<protein>
    <submittedName>
        <fullName evidence="4">Serine protease</fullName>
    </submittedName>
</protein>
<organism evidence="4">
    <name type="scientific">Anisakis simplex</name>
    <name type="common">Herring worm</name>
    <dbReference type="NCBI Taxonomy" id="6269"/>
    <lineage>
        <taxon>Eukaryota</taxon>
        <taxon>Metazoa</taxon>
        <taxon>Ecdysozoa</taxon>
        <taxon>Nematoda</taxon>
        <taxon>Chromadorea</taxon>
        <taxon>Rhabditida</taxon>
        <taxon>Spirurina</taxon>
        <taxon>Ascaridomorpha</taxon>
        <taxon>Ascaridoidea</taxon>
        <taxon>Anisakidae</taxon>
        <taxon>Anisakis</taxon>
        <taxon>Anisakis simplex complex</taxon>
    </lineage>
</organism>
<gene>
    <name evidence="2" type="ORF">ASIM_LOCUS4782</name>
</gene>
<proteinExistence type="predicted"/>
<accession>A0A0M3JBJ7</accession>
<feature type="region of interest" description="Disordered" evidence="1">
    <location>
        <begin position="1"/>
        <end position="83"/>
    </location>
</feature>
<evidence type="ECO:0000313" key="3">
    <source>
        <dbReference type="Proteomes" id="UP000267096"/>
    </source>
</evidence>